<accession>A0A1W1E4Y1</accession>
<protein>
    <submittedName>
        <fullName evidence="1">Uncharacterized protein</fullName>
    </submittedName>
</protein>
<sequence length="189" mass="22698">MHSLQKKFESKYQHTLENFKQLSLDTDNNESLCSDTCHKYCNFDTITKQRCQEQNIDKKTSVDTIIFKGNRVYCVEFKNKTRPIKSRDFKQKMIDSKQTLLVILEELKEKYIKYEFIFCAVHKGHNDTSQTILEREQSEYHYHFQSTNRLQRELEGLNQKEGIFFKVLADDVDFFRKQFIQKINKNLPC</sequence>
<evidence type="ECO:0000313" key="1">
    <source>
        <dbReference type="EMBL" id="SFV88989.1"/>
    </source>
</evidence>
<reference evidence="1" key="1">
    <citation type="submission" date="2016-10" db="EMBL/GenBank/DDBJ databases">
        <authorList>
            <person name="de Groot N.N."/>
        </authorList>
    </citation>
    <scope>NUCLEOTIDE SEQUENCE</scope>
</reference>
<dbReference type="AlphaFoldDB" id="A0A1W1E4Y1"/>
<dbReference type="EMBL" id="FPIA01000109">
    <property type="protein sequence ID" value="SFV88989.1"/>
    <property type="molecule type" value="Genomic_DNA"/>
</dbReference>
<proteinExistence type="predicted"/>
<gene>
    <name evidence="1" type="ORF">MNB_SUP05-SYMBIONT-7-620</name>
</gene>
<name>A0A1W1E4Y1_9ZZZZ</name>
<organism evidence="1">
    <name type="scientific">hydrothermal vent metagenome</name>
    <dbReference type="NCBI Taxonomy" id="652676"/>
    <lineage>
        <taxon>unclassified sequences</taxon>
        <taxon>metagenomes</taxon>
        <taxon>ecological metagenomes</taxon>
    </lineage>
</organism>